<keyword evidence="3" id="KW-1185">Reference proteome</keyword>
<keyword evidence="1" id="KW-0472">Membrane</keyword>
<dbReference type="EMBL" id="CAJVPK010001337">
    <property type="protein sequence ID" value="CAG8582467.1"/>
    <property type="molecule type" value="Genomic_DNA"/>
</dbReference>
<dbReference type="OrthoDB" id="2420894at2759"/>
<feature type="transmembrane region" description="Helical" evidence="1">
    <location>
        <begin position="7"/>
        <end position="25"/>
    </location>
</feature>
<reference evidence="2" key="1">
    <citation type="submission" date="2021-06" db="EMBL/GenBank/DDBJ databases">
        <authorList>
            <person name="Kallberg Y."/>
            <person name="Tangrot J."/>
            <person name="Rosling A."/>
        </authorList>
    </citation>
    <scope>NUCLEOTIDE SEQUENCE</scope>
    <source>
        <strain evidence="2">AZ414A</strain>
    </source>
</reference>
<evidence type="ECO:0000313" key="3">
    <source>
        <dbReference type="Proteomes" id="UP000789706"/>
    </source>
</evidence>
<dbReference type="AlphaFoldDB" id="A0A9N9C0N3"/>
<comment type="caution">
    <text evidence="2">The sequence shown here is derived from an EMBL/GenBank/DDBJ whole genome shotgun (WGS) entry which is preliminary data.</text>
</comment>
<gene>
    <name evidence="2" type="ORF">DEBURN_LOCUS8641</name>
</gene>
<keyword evidence="1" id="KW-1133">Transmembrane helix</keyword>
<proteinExistence type="predicted"/>
<protein>
    <submittedName>
        <fullName evidence="2">3349_t:CDS:1</fullName>
    </submittedName>
</protein>
<name>A0A9N9C0N3_9GLOM</name>
<feature type="transmembrane region" description="Helical" evidence="1">
    <location>
        <begin position="668"/>
        <end position="688"/>
    </location>
</feature>
<dbReference type="Proteomes" id="UP000789706">
    <property type="component" value="Unassembled WGS sequence"/>
</dbReference>
<evidence type="ECO:0000256" key="1">
    <source>
        <dbReference type="SAM" id="Phobius"/>
    </source>
</evidence>
<accession>A0A9N9C0N3</accession>
<sequence>MIRLGLNLIIAWITIFSVCLGIFTYNETNTYSTPPRIWQHGEYIDGTVVLRIISSDPNKTSTSTTGVWTKPVLSLRIIHPNGTVNEKDIDKDLEIQEFNWFIFTIPDVTDNQDPINVYALQRGYLIVRYFRASNTTDITTYEEWGRIIDWNGNLYKNGIWYPSLTAIVTNVDPSKGFIRTAAENATYVEWQQYMIGTSAVINIIATVDEGYSIIMGNSINSTNSDNLLEIYATVHYLKIGYNGTQFDTPKLLYQSSLPNITISRMFCGFSSTQVCILNVIQTQNNGTQSNVKNYYVKLDFLSSGSVIKITPLISLPNLPLNYTTGWQVESIPYGGYLFYGYFQDANGRNNAYGYYYNEIEDYYKEWDFPEPSVLNSRGTLIIMPNNTLLVSLRENNNTWSFNTTDIPNYSGLSDNGYLNLLVNSTSPRINSNITKDTKNITITYHEPVELSDGFIWIYRIVDKFTTQNVTRQFVNGNIDEFCSISDDGLTVIVEVIRSTFSYPNSQYYVKVDNNFVRSKLFGEPLMGIDDNIWKFYTSFIEEPFAGTTSGAMRLTAEGTLHYYNLNSTRKNNFFQDIIIELSKILSISSNRLSTSEKIQVDNVNSQIFIELRIQSSRTERSVKSIMDDLNEMIKYKRITSISLFPNTHYLDKDYGFVPSQNLWEKYKLTFVVAMSALGILVVLFLLAYKKIESKNGKDVKELYIPR</sequence>
<organism evidence="2 3">
    <name type="scientific">Diversispora eburnea</name>
    <dbReference type="NCBI Taxonomy" id="1213867"/>
    <lineage>
        <taxon>Eukaryota</taxon>
        <taxon>Fungi</taxon>
        <taxon>Fungi incertae sedis</taxon>
        <taxon>Mucoromycota</taxon>
        <taxon>Glomeromycotina</taxon>
        <taxon>Glomeromycetes</taxon>
        <taxon>Diversisporales</taxon>
        <taxon>Diversisporaceae</taxon>
        <taxon>Diversispora</taxon>
    </lineage>
</organism>
<keyword evidence="1" id="KW-0812">Transmembrane</keyword>
<evidence type="ECO:0000313" key="2">
    <source>
        <dbReference type="EMBL" id="CAG8582467.1"/>
    </source>
</evidence>